<accession>A0A161Y6M5</accession>
<organism evidence="1 2">
    <name type="scientific">Clostridium magnum DSM 2767</name>
    <dbReference type="NCBI Taxonomy" id="1121326"/>
    <lineage>
        <taxon>Bacteria</taxon>
        <taxon>Bacillati</taxon>
        <taxon>Bacillota</taxon>
        <taxon>Clostridia</taxon>
        <taxon>Eubacteriales</taxon>
        <taxon>Clostridiaceae</taxon>
        <taxon>Clostridium</taxon>
    </lineage>
</organism>
<dbReference type="Proteomes" id="UP000076603">
    <property type="component" value="Unassembled WGS sequence"/>
</dbReference>
<protein>
    <submittedName>
        <fullName evidence="1">Uncharacterized protein</fullName>
    </submittedName>
</protein>
<reference evidence="1 2" key="1">
    <citation type="submission" date="2016-04" db="EMBL/GenBank/DDBJ databases">
        <title>Genome sequence of Clostridium magnum DSM 2767.</title>
        <authorList>
            <person name="Poehlein A."/>
            <person name="Uhlig R."/>
            <person name="Fischer R."/>
            <person name="Bahl H."/>
            <person name="Daniel R."/>
        </authorList>
    </citation>
    <scope>NUCLEOTIDE SEQUENCE [LARGE SCALE GENOMIC DNA]</scope>
    <source>
        <strain evidence="1 2">DSM 2767</strain>
    </source>
</reference>
<evidence type="ECO:0000313" key="2">
    <source>
        <dbReference type="Proteomes" id="UP000076603"/>
    </source>
</evidence>
<dbReference type="STRING" id="1121326.CLMAG_10320"/>
<gene>
    <name evidence="1" type="ORF">CLMAG_10320</name>
</gene>
<comment type="caution">
    <text evidence="1">The sequence shown here is derived from an EMBL/GenBank/DDBJ whole genome shotgun (WGS) entry which is preliminary data.</text>
</comment>
<proteinExistence type="predicted"/>
<sequence length="375" mass="41704">MGVYSTNIIAPKGNSGMTSVSSHNDDNTVSFSDIGFDFFYNGVNCRTTINSNGNSWLGFTGANEQLKINRRDAGADNIYYAKETVNDKPTFRIRWEGHQSYSTWGTLDLVWELILYNDGAMVLVIEKIPNTGTNAFENPTLGTTNLTLENNKSYAFVPQQDRGKAYTVQEGSYIQTNIKYLMVDGNDIKHWDTASSSYVKVAELPLAADKFQTYGDYSYRKERTGITSSAPSLKIWSPLAEMPAPKVTQTIKPKPIIVSMKDDISFSEAYIKDIMNAVITSDNIGSGIIAFIVSTDSGVSWKTCNGSSWVLVDITNIQDVKNKGMSVTILQGITEAQWTSLGISNKKIRFAWYMEVTSSTDILKLKQVRVNYNTN</sequence>
<keyword evidence="2" id="KW-1185">Reference proteome</keyword>
<name>A0A161Y6M5_9CLOT</name>
<dbReference type="EMBL" id="LWAE01000001">
    <property type="protein sequence ID" value="KZL93979.1"/>
    <property type="molecule type" value="Genomic_DNA"/>
</dbReference>
<dbReference type="OrthoDB" id="1917176at2"/>
<dbReference type="PATRIC" id="fig|1121326.3.peg.989"/>
<evidence type="ECO:0000313" key="1">
    <source>
        <dbReference type="EMBL" id="KZL93979.1"/>
    </source>
</evidence>
<dbReference type="RefSeq" id="WP_066618754.1">
    <property type="nucleotide sequence ID" value="NZ_FQXL01000010.1"/>
</dbReference>
<dbReference type="AlphaFoldDB" id="A0A161Y6M5"/>